<feature type="compositionally biased region" description="Polar residues" evidence="1">
    <location>
        <begin position="793"/>
        <end position="815"/>
    </location>
</feature>
<organism evidence="2 3">
    <name type="scientific">Paxillus rubicundulus Ve08.2h10</name>
    <dbReference type="NCBI Taxonomy" id="930991"/>
    <lineage>
        <taxon>Eukaryota</taxon>
        <taxon>Fungi</taxon>
        <taxon>Dikarya</taxon>
        <taxon>Basidiomycota</taxon>
        <taxon>Agaricomycotina</taxon>
        <taxon>Agaricomycetes</taxon>
        <taxon>Agaricomycetidae</taxon>
        <taxon>Boletales</taxon>
        <taxon>Paxilineae</taxon>
        <taxon>Paxillaceae</taxon>
        <taxon>Paxillus</taxon>
    </lineage>
</organism>
<dbReference type="OrthoDB" id="3261862at2759"/>
<feature type="region of interest" description="Disordered" evidence="1">
    <location>
        <begin position="723"/>
        <end position="815"/>
    </location>
</feature>
<feature type="region of interest" description="Disordered" evidence="1">
    <location>
        <begin position="299"/>
        <end position="318"/>
    </location>
</feature>
<reference evidence="2 3" key="1">
    <citation type="submission" date="2014-04" db="EMBL/GenBank/DDBJ databases">
        <authorList>
            <consortium name="DOE Joint Genome Institute"/>
            <person name="Kuo A."/>
            <person name="Kohler A."/>
            <person name="Jargeat P."/>
            <person name="Nagy L.G."/>
            <person name="Floudas D."/>
            <person name="Copeland A."/>
            <person name="Barry K.W."/>
            <person name="Cichocki N."/>
            <person name="Veneault-Fourrey C."/>
            <person name="LaButti K."/>
            <person name="Lindquist E.A."/>
            <person name="Lipzen A."/>
            <person name="Lundell T."/>
            <person name="Morin E."/>
            <person name="Murat C."/>
            <person name="Sun H."/>
            <person name="Tunlid A."/>
            <person name="Henrissat B."/>
            <person name="Grigoriev I.V."/>
            <person name="Hibbett D.S."/>
            <person name="Martin F."/>
            <person name="Nordberg H.P."/>
            <person name="Cantor M.N."/>
            <person name="Hua S.X."/>
        </authorList>
    </citation>
    <scope>NUCLEOTIDE SEQUENCE [LARGE SCALE GENOMIC DNA]</scope>
    <source>
        <strain evidence="2 3">Ve08.2h10</strain>
    </source>
</reference>
<feature type="compositionally biased region" description="Polar residues" evidence="1">
    <location>
        <begin position="878"/>
        <end position="888"/>
    </location>
</feature>
<protein>
    <submittedName>
        <fullName evidence="2">Uncharacterized protein</fullName>
    </submittedName>
</protein>
<feature type="compositionally biased region" description="Low complexity" evidence="1">
    <location>
        <begin position="13"/>
        <end position="30"/>
    </location>
</feature>
<evidence type="ECO:0000256" key="1">
    <source>
        <dbReference type="SAM" id="MobiDB-lite"/>
    </source>
</evidence>
<name>A0A0D0DR36_9AGAM</name>
<evidence type="ECO:0000313" key="3">
    <source>
        <dbReference type="Proteomes" id="UP000054538"/>
    </source>
</evidence>
<feature type="compositionally biased region" description="Basic residues" evidence="1">
    <location>
        <begin position="31"/>
        <end position="42"/>
    </location>
</feature>
<keyword evidence="3" id="KW-1185">Reference proteome</keyword>
<reference evidence="3" key="2">
    <citation type="submission" date="2015-01" db="EMBL/GenBank/DDBJ databases">
        <title>Evolutionary Origins and Diversification of the Mycorrhizal Mutualists.</title>
        <authorList>
            <consortium name="DOE Joint Genome Institute"/>
            <consortium name="Mycorrhizal Genomics Consortium"/>
            <person name="Kohler A."/>
            <person name="Kuo A."/>
            <person name="Nagy L.G."/>
            <person name="Floudas D."/>
            <person name="Copeland A."/>
            <person name="Barry K.W."/>
            <person name="Cichocki N."/>
            <person name="Veneault-Fourrey C."/>
            <person name="LaButti K."/>
            <person name="Lindquist E.A."/>
            <person name="Lipzen A."/>
            <person name="Lundell T."/>
            <person name="Morin E."/>
            <person name="Murat C."/>
            <person name="Riley R."/>
            <person name="Ohm R."/>
            <person name="Sun H."/>
            <person name="Tunlid A."/>
            <person name="Henrissat B."/>
            <person name="Grigoriev I.V."/>
            <person name="Hibbett D.S."/>
            <person name="Martin F."/>
        </authorList>
    </citation>
    <scope>NUCLEOTIDE SEQUENCE [LARGE SCALE GENOMIC DNA]</scope>
    <source>
        <strain evidence="3">Ve08.2h10</strain>
    </source>
</reference>
<feature type="region of interest" description="Disordered" evidence="1">
    <location>
        <begin position="67"/>
        <end position="232"/>
    </location>
</feature>
<feature type="region of interest" description="Disordered" evidence="1">
    <location>
        <begin position="827"/>
        <end position="888"/>
    </location>
</feature>
<feature type="compositionally biased region" description="Polar residues" evidence="1">
    <location>
        <begin position="696"/>
        <end position="705"/>
    </location>
</feature>
<proteinExistence type="predicted"/>
<feature type="region of interest" description="Disordered" evidence="1">
    <location>
        <begin position="1"/>
        <end position="43"/>
    </location>
</feature>
<feature type="compositionally biased region" description="Basic and acidic residues" evidence="1">
    <location>
        <begin position="98"/>
        <end position="112"/>
    </location>
</feature>
<feature type="region of interest" description="Disordered" evidence="1">
    <location>
        <begin position="670"/>
        <end position="707"/>
    </location>
</feature>
<dbReference type="Proteomes" id="UP000054538">
    <property type="component" value="Unassembled WGS sequence"/>
</dbReference>
<feature type="compositionally biased region" description="Pro residues" evidence="1">
    <location>
        <begin position="740"/>
        <end position="754"/>
    </location>
</feature>
<gene>
    <name evidence="2" type="ORF">PAXRUDRAFT_393606</name>
</gene>
<feature type="compositionally biased region" description="Polar residues" evidence="1">
    <location>
        <begin position="67"/>
        <end position="77"/>
    </location>
</feature>
<evidence type="ECO:0000313" key="2">
    <source>
        <dbReference type="EMBL" id="KIK95278.1"/>
    </source>
</evidence>
<dbReference type="AlphaFoldDB" id="A0A0D0DR36"/>
<feature type="compositionally biased region" description="Polar residues" evidence="1">
    <location>
        <begin position="305"/>
        <end position="318"/>
    </location>
</feature>
<dbReference type="InParanoid" id="A0A0D0DR36"/>
<sequence>MPDPLPSTLSGPSRSNSLASTISSSGASLTRRSRTVTRKRTRTIIGACRDKQKAEDADLVLDISAANSAEPFSSPVASPSEIRDNNPVETHPGAGPDAHSRSDIHSSGHADRSSATFGTFAPLIKDEHEATPGAHQPVLPSDSQPGTAPPHEPMASTPALKGKGRNLPRLTAPPSSFKPAPTDADQARSSMRDSLLTQQSSTSSSVYPMSTSTGTESPPSPLSPVTQERGMPIPAFDLDVPRVQEFDTDDVSSRLQLLVKNSYFLPPAHSKPSPADFPPSTLNSSKRVPTPAFLDLFRVGKPKSKPSSPEGVNSATPMLRVTSDSTIVSGHVAHARASPQSFRPPPGSQHMARVAVVREKMDDLAAAAKQAEMDLKAHDFLLDRERRSRRPKLAVFDGIVDPTEAVDVPPPSANYPLALQASALHALGIEDSVGAAVLAEHLPPPGSPGQSSLDPREDSWRRALLHEAVGHSLNNSTATSAASPSALSTPTRLPRHMRSSESLHCDQVIQQQRKMLDRKILSYPVIDPSEDYQPPTPAASSALNHTALVAAVADQDLLRLSSYPPLRVETPVPHTPLSPPPRRPFGNPQYSQSQTELSPAKREALAQSPKKPLRKSISTPMLSDSHESKVPPPPSFSVSPAPSSIHPHDHRMSRFTAFSRSTGSEQDDIVMIVDGPPPRPSLALSLPSTDGRRSISEYSQPSPTASAFRDRWSDGYYSANSPGLAVESQNHSRDSSTFRQPPPRLSTMSPPPRPSSSIVGISLSPPPRAGHLPFQPTSSRVFQSASPSRSSSQGTFRSFASIPSQPQPQSRTPAPLTFNISVQSFHSALHSAPPPSSTTEFFDRIQGHPNAMDDLDESDDSSSETDRDMTAVYAPSSHRPSLTRLGNLSTPNIVPGAMEPYYPSGVPQERKKPVGHVPPKALYFSSVKATAESLTYLQLHSREHLVGDESTPPHPATGGEDNVRRWQKGQQAFEESSRRLDGMLIQHMQAERDTMKRIAETAKVTK</sequence>
<feature type="region of interest" description="Disordered" evidence="1">
    <location>
        <begin position="946"/>
        <end position="975"/>
    </location>
</feature>
<feature type="compositionally biased region" description="Acidic residues" evidence="1">
    <location>
        <begin position="853"/>
        <end position="863"/>
    </location>
</feature>
<feature type="compositionally biased region" description="Pro residues" evidence="1">
    <location>
        <begin position="573"/>
        <end position="583"/>
    </location>
</feature>
<feature type="region of interest" description="Disordered" evidence="1">
    <location>
        <begin position="471"/>
        <end position="504"/>
    </location>
</feature>
<feature type="compositionally biased region" description="Low complexity" evidence="1">
    <location>
        <begin position="778"/>
        <end position="792"/>
    </location>
</feature>
<feature type="compositionally biased region" description="Low complexity" evidence="1">
    <location>
        <begin position="472"/>
        <end position="491"/>
    </location>
</feature>
<feature type="compositionally biased region" description="Low complexity" evidence="1">
    <location>
        <begin position="194"/>
        <end position="217"/>
    </location>
</feature>
<feature type="region of interest" description="Disordered" evidence="1">
    <location>
        <begin position="566"/>
        <end position="649"/>
    </location>
</feature>
<dbReference type="EMBL" id="KN825051">
    <property type="protein sequence ID" value="KIK95278.1"/>
    <property type="molecule type" value="Genomic_DNA"/>
</dbReference>
<dbReference type="HOGENOM" id="CLU_007930_0_0_1"/>
<accession>A0A0D0DR36</accession>